<name>A0A1M4YUA6_9BACL</name>
<dbReference type="Gene3D" id="1.10.287.110">
    <property type="entry name" value="DnaJ domain"/>
    <property type="match status" value="1"/>
</dbReference>
<feature type="repeat" description="TPR" evidence="3">
    <location>
        <begin position="170"/>
        <end position="203"/>
    </location>
</feature>
<feature type="transmembrane region" description="Helical" evidence="4">
    <location>
        <begin position="428"/>
        <end position="452"/>
    </location>
</feature>
<keyword evidence="4" id="KW-0472">Membrane</keyword>
<evidence type="ECO:0000256" key="1">
    <source>
        <dbReference type="ARBA" id="ARBA00022705"/>
    </source>
</evidence>
<dbReference type="Pfam" id="PF13181">
    <property type="entry name" value="TPR_8"/>
    <property type="match status" value="1"/>
</dbReference>
<gene>
    <name evidence="5" type="ORF">SAMN05444392_107129</name>
</gene>
<dbReference type="SMART" id="SM00028">
    <property type="entry name" value="TPR"/>
    <property type="match status" value="4"/>
</dbReference>
<keyword evidence="6" id="KW-1185">Reference proteome</keyword>
<organism evidence="5 6">
    <name type="scientific">Seinonella peptonophila</name>
    <dbReference type="NCBI Taxonomy" id="112248"/>
    <lineage>
        <taxon>Bacteria</taxon>
        <taxon>Bacillati</taxon>
        <taxon>Bacillota</taxon>
        <taxon>Bacilli</taxon>
        <taxon>Bacillales</taxon>
        <taxon>Thermoactinomycetaceae</taxon>
        <taxon>Seinonella</taxon>
    </lineage>
</organism>
<feature type="repeat" description="TPR" evidence="3">
    <location>
        <begin position="204"/>
        <end position="237"/>
    </location>
</feature>
<protein>
    <submittedName>
        <fullName evidence="5">Tetratricopeptide repeat-containing protein</fullName>
    </submittedName>
</protein>
<evidence type="ECO:0000256" key="2">
    <source>
        <dbReference type="ARBA" id="ARBA00023016"/>
    </source>
</evidence>
<evidence type="ECO:0000313" key="6">
    <source>
        <dbReference type="Proteomes" id="UP000184476"/>
    </source>
</evidence>
<evidence type="ECO:0000256" key="3">
    <source>
        <dbReference type="PROSITE-ProRule" id="PRU00339"/>
    </source>
</evidence>
<keyword evidence="3" id="KW-0802">TPR repeat</keyword>
<feature type="transmembrane region" description="Helical" evidence="4">
    <location>
        <begin position="355"/>
        <end position="373"/>
    </location>
</feature>
<dbReference type="AlphaFoldDB" id="A0A1M4YUA6"/>
<dbReference type="InterPro" id="IPR036869">
    <property type="entry name" value="J_dom_sf"/>
</dbReference>
<keyword evidence="2" id="KW-0346">Stress response</keyword>
<sequence length="461" mass="53314">MENYYELLGLSIDAPIDVLRRELNQKMRLWSHRTNAPQIERRQEAERMVRLLEEVEETLLDEGRRNEYNKALQEFLDKQQNETEASQEASAKSDFQQVDWEQVKFISSLDDDHDDVAAAVEEQVEPSSPKISDEDRVLLIAKGEDYLQQNRLSEALEIAERLIKEAELVATVWAFMGEVRIAMQDYHEATTAFVKSLDLDPQNAAYVAQLGKIFTQQGKWERARHHFKRATTLDPDNIDYRFYLGSTLVKQGEEIEGLKLLETCVRINPDNREYLRELAQAYLEMACSGWTQVPAGNPYLPPGRYPTRNADLKRAKVFLDRARRLPIQDIELRNDIHRLHMEIQSHGKRKFTGSWWMFALSIMFLVGIDIYNFSYLNTAFIALPLIYLISAMAPSFRIYSKAAVGKTGKTDFAYFFAKMKDRFGTKGAVLFSVLLCIPYAPCTPFVLSLVILRNFYKNYSL</sequence>
<evidence type="ECO:0000313" key="5">
    <source>
        <dbReference type="EMBL" id="SHF08936.1"/>
    </source>
</evidence>
<dbReference type="STRING" id="112248.SAMN05444392_107129"/>
<keyword evidence="1" id="KW-0235">DNA replication</keyword>
<evidence type="ECO:0000256" key="4">
    <source>
        <dbReference type="SAM" id="Phobius"/>
    </source>
</evidence>
<dbReference type="EMBL" id="FQVL01000007">
    <property type="protein sequence ID" value="SHF08936.1"/>
    <property type="molecule type" value="Genomic_DNA"/>
</dbReference>
<reference evidence="5 6" key="1">
    <citation type="submission" date="2016-11" db="EMBL/GenBank/DDBJ databases">
        <authorList>
            <person name="Jaros S."/>
            <person name="Januszkiewicz K."/>
            <person name="Wedrychowicz H."/>
        </authorList>
    </citation>
    <scope>NUCLEOTIDE SEQUENCE [LARGE SCALE GENOMIC DNA]</scope>
    <source>
        <strain evidence="5 6">DSM 44666</strain>
    </source>
</reference>
<dbReference type="RefSeq" id="WP_073155134.1">
    <property type="nucleotide sequence ID" value="NZ_FQVL01000007.1"/>
</dbReference>
<proteinExistence type="predicted"/>
<dbReference type="Proteomes" id="UP000184476">
    <property type="component" value="Unassembled WGS sequence"/>
</dbReference>
<keyword evidence="4" id="KW-0812">Transmembrane</keyword>
<dbReference type="InterPro" id="IPR011990">
    <property type="entry name" value="TPR-like_helical_dom_sf"/>
</dbReference>
<dbReference type="SUPFAM" id="SSF46565">
    <property type="entry name" value="Chaperone J-domain"/>
    <property type="match status" value="1"/>
</dbReference>
<feature type="transmembrane region" description="Helical" evidence="4">
    <location>
        <begin position="379"/>
        <end position="399"/>
    </location>
</feature>
<dbReference type="PANTHER" id="PTHR12558:SF13">
    <property type="entry name" value="CELL DIVISION CYCLE PROTEIN 27 HOMOLOG"/>
    <property type="match status" value="1"/>
</dbReference>
<keyword evidence="4" id="KW-1133">Transmembrane helix</keyword>
<dbReference type="OrthoDB" id="9769030at2"/>
<accession>A0A1M4YUA6</accession>
<dbReference type="PANTHER" id="PTHR12558">
    <property type="entry name" value="CELL DIVISION CYCLE 16,23,27"/>
    <property type="match status" value="1"/>
</dbReference>
<dbReference type="SUPFAM" id="SSF48452">
    <property type="entry name" value="TPR-like"/>
    <property type="match status" value="1"/>
</dbReference>
<dbReference type="Gene3D" id="1.25.40.10">
    <property type="entry name" value="Tetratricopeptide repeat domain"/>
    <property type="match status" value="1"/>
</dbReference>
<dbReference type="GO" id="GO:0006260">
    <property type="term" value="P:DNA replication"/>
    <property type="evidence" value="ECO:0007669"/>
    <property type="project" value="UniProtKB-KW"/>
</dbReference>
<dbReference type="PROSITE" id="PS50005">
    <property type="entry name" value="TPR"/>
    <property type="match status" value="2"/>
</dbReference>
<dbReference type="InterPro" id="IPR019734">
    <property type="entry name" value="TPR_rpt"/>
</dbReference>
<dbReference type="Pfam" id="PF13414">
    <property type="entry name" value="TPR_11"/>
    <property type="match status" value="1"/>
</dbReference>